<dbReference type="Gene3D" id="3.20.20.370">
    <property type="entry name" value="Glycoside hydrolase/deacetylase"/>
    <property type="match status" value="1"/>
</dbReference>
<name>A0A4V2SKT2_RHOAD</name>
<dbReference type="InterPro" id="IPR011330">
    <property type="entry name" value="Glyco_hydro/deAcase_b/a-brl"/>
</dbReference>
<dbReference type="Proteomes" id="UP000295733">
    <property type="component" value="Unassembled WGS sequence"/>
</dbReference>
<keyword evidence="2" id="KW-1185">Reference proteome</keyword>
<dbReference type="OrthoDB" id="5507260at2"/>
<organism evidence="1 2">
    <name type="scientific">Rhodovulum adriaticum</name>
    <name type="common">Rhodopseudomonas adriatica</name>
    <dbReference type="NCBI Taxonomy" id="35804"/>
    <lineage>
        <taxon>Bacteria</taxon>
        <taxon>Pseudomonadati</taxon>
        <taxon>Pseudomonadota</taxon>
        <taxon>Alphaproteobacteria</taxon>
        <taxon>Rhodobacterales</taxon>
        <taxon>Paracoccaceae</taxon>
        <taxon>Rhodovulum</taxon>
    </lineage>
</organism>
<reference evidence="1 2" key="1">
    <citation type="submission" date="2019-03" db="EMBL/GenBank/DDBJ databases">
        <title>Genomic Encyclopedia of Type Strains, Phase IV (KMG-IV): sequencing the most valuable type-strain genomes for metagenomic binning, comparative biology and taxonomic classification.</title>
        <authorList>
            <person name="Goeker M."/>
        </authorList>
    </citation>
    <scope>NUCLEOTIDE SEQUENCE [LARGE SCALE GENOMIC DNA]</scope>
    <source>
        <strain evidence="1 2">DSM 2781</strain>
    </source>
</reference>
<sequence length="387" mass="44709">MTFQTLKKYAAPYYRNLGGWRTRRKILVIESDDWGSIRMPSRQVYERCLKAGYPVDRTWYERYDSLLSEDDLELLFGVLSSFRDAEGRHPVITANVIVGNPDFAAIEKSDFQNYHYEPITETFQRYPKHHRCWSLWQEGQRHGVLMPQFHGREHLNVAMFMSALRDGNPDMKFAFDNRMPGCIPKGPQRGPNLYVETTRFRSKAEKAAVLDATLEGLDLFENLFGFRSRTFIPTNYVWSSDFNAAVRHAGVEAYQGMRLMKEQQSAGTSHPVRRRLGDRNDFGQFYLVRNANFEPSQSAEPRLRAVDRCLHDIQAAFQMGKPAIISCHRLNFCGFIDEANRDQNLKALKAMLTAVLRKWPNVEFVTSEEMLDILKSTPREGQGASWA</sequence>
<dbReference type="EMBL" id="SLXL01000017">
    <property type="protein sequence ID" value="TCP20756.1"/>
    <property type="molecule type" value="Genomic_DNA"/>
</dbReference>
<protein>
    <recommendedName>
        <fullName evidence="3">Polysaccharide deacetylase</fullName>
    </recommendedName>
</protein>
<proteinExistence type="predicted"/>
<accession>A0A4V2SKT2</accession>
<comment type="caution">
    <text evidence="1">The sequence shown here is derived from an EMBL/GenBank/DDBJ whole genome shotgun (WGS) entry which is preliminary data.</text>
</comment>
<gene>
    <name evidence="1" type="ORF">EV656_11729</name>
</gene>
<dbReference type="SUPFAM" id="SSF88713">
    <property type="entry name" value="Glycoside hydrolase/deacetylase"/>
    <property type="match status" value="1"/>
</dbReference>
<dbReference type="RefSeq" id="WP_132605592.1">
    <property type="nucleotide sequence ID" value="NZ_NRRP01000030.1"/>
</dbReference>
<dbReference type="AlphaFoldDB" id="A0A4V2SKT2"/>
<dbReference type="GO" id="GO:0005975">
    <property type="term" value="P:carbohydrate metabolic process"/>
    <property type="evidence" value="ECO:0007669"/>
    <property type="project" value="InterPro"/>
</dbReference>
<evidence type="ECO:0000313" key="2">
    <source>
        <dbReference type="Proteomes" id="UP000295733"/>
    </source>
</evidence>
<evidence type="ECO:0008006" key="3">
    <source>
        <dbReference type="Google" id="ProtNLM"/>
    </source>
</evidence>
<evidence type="ECO:0000313" key="1">
    <source>
        <dbReference type="EMBL" id="TCP20756.1"/>
    </source>
</evidence>